<organism evidence="2 3">
    <name type="scientific">Candidatus Thermofonsia Clade 1 bacterium</name>
    <dbReference type="NCBI Taxonomy" id="2364210"/>
    <lineage>
        <taxon>Bacteria</taxon>
        <taxon>Bacillati</taxon>
        <taxon>Chloroflexota</taxon>
        <taxon>Candidatus Thermofontia</taxon>
        <taxon>Candidatus Thermofonsia Clade 1</taxon>
    </lineage>
</organism>
<evidence type="ECO:0000256" key="1">
    <source>
        <dbReference type="SAM" id="Phobius"/>
    </source>
</evidence>
<feature type="transmembrane region" description="Helical" evidence="1">
    <location>
        <begin position="82"/>
        <end position="100"/>
    </location>
</feature>
<dbReference type="Proteomes" id="UP000229681">
    <property type="component" value="Unassembled WGS sequence"/>
</dbReference>
<keyword evidence="1" id="KW-1133">Transmembrane helix</keyword>
<feature type="transmembrane region" description="Helical" evidence="1">
    <location>
        <begin position="58"/>
        <end position="76"/>
    </location>
</feature>
<accession>A0A2M8PCE5</accession>
<feature type="transmembrane region" description="Helical" evidence="1">
    <location>
        <begin position="408"/>
        <end position="425"/>
    </location>
</feature>
<feature type="transmembrane region" description="Helical" evidence="1">
    <location>
        <begin position="175"/>
        <end position="193"/>
    </location>
</feature>
<feature type="transmembrane region" description="Helical" evidence="1">
    <location>
        <begin position="257"/>
        <end position="290"/>
    </location>
</feature>
<proteinExistence type="predicted"/>
<evidence type="ECO:0000313" key="2">
    <source>
        <dbReference type="EMBL" id="PJF35221.1"/>
    </source>
</evidence>
<keyword evidence="1" id="KW-0472">Membrane</keyword>
<reference evidence="2 3" key="1">
    <citation type="submission" date="2017-11" db="EMBL/GenBank/DDBJ databases">
        <title>Evolution of Phototrophy in the Chloroflexi Phylum Driven by Horizontal Gene Transfer.</title>
        <authorList>
            <person name="Ward L.M."/>
            <person name="Hemp J."/>
            <person name="Shih P.M."/>
            <person name="Mcglynn S.E."/>
            <person name="Fischer W."/>
        </authorList>
    </citation>
    <scope>NUCLEOTIDE SEQUENCE [LARGE SCALE GENOMIC DNA]</scope>
    <source>
        <strain evidence="2">JP3_13</strain>
    </source>
</reference>
<feature type="transmembrane region" description="Helical" evidence="1">
    <location>
        <begin position="32"/>
        <end position="51"/>
    </location>
</feature>
<dbReference type="EMBL" id="PGTM01000188">
    <property type="protein sequence ID" value="PJF35221.1"/>
    <property type="molecule type" value="Genomic_DNA"/>
</dbReference>
<feature type="transmembrane region" description="Helical" evidence="1">
    <location>
        <begin position="377"/>
        <end position="396"/>
    </location>
</feature>
<comment type="caution">
    <text evidence="2">The sequence shown here is derived from an EMBL/GenBank/DDBJ whole genome shotgun (WGS) entry which is preliminary data.</text>
</comment>
<dbReference type="InterPro" id="IPR051533">
    <property type="entry name" value="WaaL-like"/>
</dbReference>
<keyword evidence="1" id="KW-0812">Transmembrane</keyword>
<gene>
    <name evidence="2" type="ORF">CUN49_11660</name>
</gene>
<dbReference type="PANTHER" id="PTHR37422">
    <property type="entry name" value="TEICHURONIC ACID BIOSYNTHESIS PROTEIN TUAE"/>
    <property type="match status" value="1"/>
</dbReference>
<feature type="transmembrane region" description="Helical" evidence="1">
    <location>
        <begin position="112"/>
        <end position="134"/>
    </location>
</feature>
<feature type="transmembrane region" description="Helical" evidence="1">
    <location>
        <begin position="231"/>
        <end position="250"/>
    </location>
</feature>
<evidence type="ECO:0008006" key="4">
    <source>
        <dbReference type="Google" id="ProtNLM"/>
    </source>
</evidence>
<name>A0A2M8PCE5_9CHLR</name>
<feature type="transmembrane region" description="Helical" evidence="1">
    <location>
        <begin position="347"/>
        <end position="365"/>
    </location>
</feature>
<protein>
    <recommendedName>
        <fullName evidence="4">O-antigen ligase domain-containing protein</fullName>
    </recommendedName>
</protein>
<feature type="transmembrane region" description="Helical" evidence="1">
    <location>
        <begin position="296"/>
        <end position="313"/>
    </location>
</feature>
<dbReference type="AlphaFoldDB" id="A0A2M8PCE5"/>
<feature type="transmembrane region" description="Helical" evidence="1">
    <location>
        <begin position="146"/>
        <end position="163"/>
    </location>
</feature>
<dbReference type="PANTHER" id="PTHR37422:SF23">
    <property type="entry name" value="TEICHURONIC ACID BIOSYNTHESIS PROTEIN TUAE"/>
    <property type="match status" value="1"/>
</dbReference>
<sequence>MTLVNRFSASFFLSSAVLAASALLGISAGTGLLSFRVFLVILFGLFILIILSAGERAFEIGMMIWVLLFALGYRTIQVSTYFRLHPLIVLLYFLGALYLLRRREPEESAVSPATQVVLIIGFLFWVNGWLQGLLRGRRWDLMVTEALNFLAIVPTFALVRHVARRPLALRRLLQAFYAVGVFIAGTGIFEYTFTDFARSALKGVANTDNIIFISGITAFERASFALWGSPAATFICLLVLPVALPCFAWAKSLHAKAIIIAGAVCLLISIYIGGYRSIWALTGVLVMIALLSRRNLLVTVIGATLSAFAISLVPEAGQERFVQALEVIQGISYDNSIITREKRFNDALVTGLIYPLGVGWGGTGWAHSDVAQVTGNLGLAAGIAFVVWYLLTLWRIWRIQQRRLTDPLALGLLCSFIGVGGLLLLQGVQVLPQLILPCWFIWALVHTYTQQVRESKYAA</sequence>
<evidence type="ECO:0000313" key="3">
    <source>
        <dbReference type="Proteomes" id="UP000229681"/>
    </source>
</evidence>